<evidence type="ECO:0000313" key="1">
    <source>
        <dbReference type="EnsemblPlants" id="ORUFI07G05090.1"/>
    </source>
</evidence>
<evidence type="ECO:0000313" key="2">
    <source>
        <dbReference type="Proteomes" id="UP000008022"/>
    </source>
</evidence>
<dbReference type="EnsemblPlants" id="ORUFI07G05090.1">
    <property type="protein sequence ID" value="ORUFI07G05090.1"/>
    <property type="gene ID" value="ORUFI07G05090"/>
</dbReference>
<protein>
    <submittedName>
        <fullName evidence="1">Uncharacterized protein</fullName>
    </submittedName>
</protein>
<reference evidence="2" key="1">
    <citation type="submission" date="2013-06" db="EMBL/GenBank/DDBJ databases">
        <authorList>
            <person name="Zhao Q."/>
        </authorList>
    </citation>
    <scope>NUCLEOTIDE SEQUENCE</scope>
    <source>
        <strain evidence="2">cv. W1943</strain>
    </source>
</reference>
<dbReference type="Gramene" id="ORUFI07G05090.1">
    <property type="protein sequence ID" value="ORUFI07G05090.1"/>
    <property type="gene ID" value="ORUFI07G05090"/>
</dbReference>
<dbReference type="HOGENOM" id="CLU_2675467_0_0_1"/>
<keyword evidence="2" id="KW-1185">Reference proteome</keyword>
<accession>A0A0E0Q4V9</accession>
<proteinExistence type="predicted"/>
<dbReference type="Proteomes" id="UP000008022">
    <property type="component" value="Unassembled WGS sequence"/>
</dbReference>
<dbReference type="OMA" id="CTCGCEV"/>
<organism evidence="1 2">
    <name type="scientific">Oryza rufipogon</name>
    <name type="common">Brownbeard rice</name>
    <name type="synonym">Asian wild rice</name>
    <dbReference type="NCBI Taxonomy" id="4529"/>
    <lineage>
        <taxon>Eukaryota</taxon>
        <taxon>Viridiplantae</taxon>
        <taxon>Streptophyta</taxon>
        <taxon>Embryophyta</taxon>
        <taxon>Tracheophyta</taxon>
        <taxon>Spermatophyta</taxon>
        <taxon>Magnoliopsida</taxon>
        <taxon>Liliopsida</taxon>
        <taxon>Poales</taxon>
        <taxon>Poaceae</taxon>
        <taxon>BOP clade</taxon>
        <taxon>Oryzoideae</taxon>
        <taxon>Oryzeae</taxon>
        <taxon>Oryzinae</taxon>
        <taxon>Oryza</taxon>
    </lineage>
</organism>
<dbReference type="AlphaFoldDB" id="A0A0E0Q4V9"/>
<reference evidence="1" key="2">
    <citation type="submission" date="2015-06" db="UniProtKB">
        <authorList>
            <consortium name="EnsemblPlants"/>
        </authorList>
    </citation>
    <scope>IDENTIFICATION</scope>
</reference>
<sequence>MGIRCRCSQRKEGESNDVIPSTIATRREDAEERLEVEEKCTCGCEVGQGSSAAVAEEEVTTLRGGGGIAVGRLWE</sequence>
<name>A0A0E0Q4V9_ORYRU</name>